<dbReference type="AlphaFoldDB" id="A0AA85IUD1"/>
<dbReference type="WBParaSite" id="TREG1_108860.1">
    <property type="protein sequence ID" value="TREG1_108860.1"/>
    <property type="gene ID" value="TREG1_108860"/>
</dbReference>
<proteinExistence type="predicted"/>
<accession>A0AA85IUD1</accession>
<name>A0AA85IUD1_TRIRE</name>
<protein>
    <submittedName>
        <fullName evidence="3">Uncharacterized protein</fullName>
    </submittedName>
</protein>
<dbReference type="Proteomes" id="UP000050795">
    <property type="component" value="Unassembled WGS sequence"/>
</dbReference>
<sequence length="500" mass="56923">MPNSRISDQLDMDSLTEVIRGRTSTETASVSSNQLQFTLTDPGNCHIADLPELNLILDKRYFPGLLAMKDERGRREAWCNVASGAAAYAYKTIGSGLSQSVRRWLANAACSAILFSLLGEAETLDESRQNPDFDYQFSPHGGNPDDIDGDDGGADEIVGDDEDDYGRQHDDGDNDDNNGSDWIPPTVRQSDEESPPSTKTYVPDGNWIYGDWTESNIASTEEMETVIQPEMLDDCVRVMIASVICFFREGQHIPHRRNAEYPMQIIQSNMMNRYGVVEECDKLFLMYTTGRWISKLNILTSVMKQWNSRTKVRAVRTFGLGVVYMPEIIIECFHGVPGGWTDVYLVDCIAEKLVKSRCIKYFSDYTSLISHRRLVHTLSNDPIYHHTESKTLTDEKCYIEKANIPCLYGRLITFLKYAEPDSELFTYPQLKIFGETREQYYEDYCAKWESIVKYIYSRDIDSSHVFDSDALDGDLKQFNLVHDCDGNLLNVCFQVYGVHT</sequence>
<reference evidence="3" key="2">
    <citation type="submission" date="2023-11" db="UniProtKB">
        <authorList>
            <consortium name="WormBaseParasite"/>
        </authorList>
    </citation>
    <scope>IDENTIFICATION</scope>
</reference>
<evidence type="ECO:0000313" key="2">
    <source>
        <dbReference type="Proteomes" id="UP000050795"/>
    </source>
</evidence>
<reference evidence="2" key="1">
    <citation type="submission" date="2022-06" db="EMBL/GenBank/DDBJ databases">
        <authorList>
            <person name="Berger JAMES D."/>
            <person name="Berger JAMES D."/>
        </authorList>
    </citation>
    <scope>NUCLEOTIDE SEQUENCE [LARGE SCALE GENOMIC DNA]</scope>
</reference>
<evidence type="ECO:0000313" key="3">
    <source>
        <dbReference type="WBParaSite" id="TREG1_108860.1"/>
    </source>
</evidence>
<feature type="compositionally biased region" description="Acidic residues" evidence="1">
    <location>
        <begin position="145"/>
        <end position="164"/>
    </location>
</feature>
<organism evidence="2 3">
    <name type="scientific">Trichobilharzia regenti</name>
    <name type="common">Nasal bird schistosome</name>
    <dbReference type="NCBI Taxonomy" id="157069"/>
    <lineage>
        <taxon>Eukaryota</taxon>
        <taxon>Metazoa</taxon>
        <taxon>Spiralia</taxon>
        <taxon>Lophotrochozoa</taxon>
        <taxon>Platyhelminthes</taxon>
        <taxon>Trematoda</taxon>
        <taxon>Digenea</taxon>
        <taxon>Strigeidida</taxon>
        <taxon>Schistosomatoidea</taxon>
        <taxon>Schistosomatidae</taxon>
        <taxon>Trichobilharzia</taxon>
    </lineage>
</organism>
<keyword evidence="2" id="KW-1185">Reference proteome</keyword>
<evidence type="ECO:0000256" key="1">
    <source>
        <dbReference type="SAM" id="MobiDB-lite"/>
    </source>
</evidence>
<feature type="region of interest" description="Disordered" evidence="1">
    <location>
        <begin position="129"/>
        <end position="205"/>
    </location>
</feature>